<sequence length="462" mass="51294">MSKRTASESYDEPTPKCVRNHEEAINEEVEVSKYFLDHRPLTHVLQSRLPTQPDYDPFPEPESLQIGDEIEVCAGEYMGKCGIVVWFPVGGTMLWFRTSDNIKDQLIKVPAACVQHIRPFKTLLFTKERGYDIKPRDIVTVARGPEFQMKGVVQSVDFLNVCLTLISESNHSLVKVPIGFVMKVSNVNPDSFCNIIGKKVFIIKGPWKGYRAMLYQLAHDECSISLPGQARITIKCEEVATSKTPPPDPVVPPELGSSKWSDWSSHNNIDLTDGVKTYNPWVANNAEDVKDAIADRMEKLRKGSPLSWLMNKEFALKLTEYHVVFKVSPSFMGGRLHNCFVSTACPDPFCGNNGPAPDGYVATLLIPSSVRLELSSRRPPLILGLIPIDLSPPPLPLSYLSFPNVCRNSHASDIGLQTSPDALRTSSGNLRTLFDSLQEVRGTYSGKGRSAQAEAKPFGFDP</sequence>
<organism evidence="1 2">
    <name type="scientific">Suillus fuscotomentosus</name>
    <dbReference type="NCBI Taxonomy" id="1912939"/>
    <lineage>
        <taxon>Eukaryota</taxon>
        <taxon>Fungi</taxon>
        <taxon>Dikarya</taxon>
        <taxon>Basidiomycota</taxon>
        <taxon>Agaricomycotina</taxon>
        <taxon>Agaricomycetes</taxon>
        <taxon>Agaricomycetidae</taxon>
        <taxon>Boletales</taxon>
        <taxon>Suillineae</taxon>
        <taxon>Suillaceae</taxon>
        <taxon>Suillus</taxon>
    </lineage>
</organism>
<protein>
    <submittedName>
        <fullName evidence="1">Uncharacterized protein</fullName>
    </submittedName>
</protein>
<name>A0AAD4EB78_9AGAM</name>
<accession>A0AAD4EB78</accession>
<dbReference type="Proteomes" id="UP001195769">
    <property type="component" value="Unassembled WGS sequence"/>
</dbReference>
<comment type="caution">
    <text evidence="1">The sequence shown here is derived from an EMBL/GenBank/DDBJ whole genome shotgun (WGS) entry which is preliminary data.</text>
</comment>
<evidence type="ECO:0000313" key="2">
    <source>
        <dbReference type="Proteomes" id="UP001195769"/>
    </source>
</evidence>
<evidence type="ECO:0000313" key="1">
    <source>
        <dbReference type="EMBL" id="KAG1901789.1"/>
    </source>
</evidence>
<dbReference type="RefSeq" id="XP_041227364.1">
    <property type="nucleotide sequence ID" value="XM_041376862.1"/>
</dbReference>
<dbReference type="AlphaFoldDB" id="A0AAD4EB78"/>
<gene>
    <name evidence="1" type="ORF">F5891DRAFT_979276</name>
</gene>
<proteinExistence type="predicted"/>
<dbReference type="GeneID" id="64671160"/>
<dbReference type="Gene3D" id="2.30.30.30">
    <property type="match status" value="1"/>
</dbReference>
<reference evidence="1" key="1">
    <citation type="journal article" date="2020" name="New Phytol.">
        <title>Comparative genomics reveals dynamic genome evolution in host specialist ectomycorrhizal fungi.</title>
        <authorList>
            <person name="Lofgren L.A."/>
            <person name="Nguyen N.H."/>
            <person name="Vilgalys R."/>
            <person name="Ruytinx J."/>
            <person name="Liao H.L."/>
            <person name="Branco S."/>
            <person name="Kuo A."/>
            <person name="LaButti K."/>
            <person name="Lipzen A."/>
            <person name="Andreopoulos W."/>
            <person name="Pangilinan J."/>
            <person name="Riley R."/>
            <person name="Hundley H."/>
            <person name="Na H."/>
            <person name="Barry K."/>
            <person name="Grigoriev I.V."/>
            <person name="Stajich J.E."/>
            <person name="Kennedy P.G."/>
        </authorList>
    </citation>
    <scope>NUCLEOTIDE SEQUENCE</scope>
    <source>
        <strain evidence="1">FC203</strain>
    </source>
</reference>
<dbReference type="InterPro" id="IPR014722">
    <property type="entry name" value="Rib_uL2_dom2"/>
</dbReference>
<keyword evidence="2" id="KW-1185">Reference proteome</keyword>
<dbReference type="EMBL" id="JABBWK010000020">
    <property type="protein sequence ID" value="KAG1901789.1"/>
    <property type="molecule type" value="Genomic_DNA"/>
</dbReference>